<organism evidence="2 3">
    <name type="scientific">Pseudonocardia xishanensis</name>
    <dbReference type="NCBI Taxonomy" id="630995"/>
    <lineage>
        <taxon>Bacteria</taxon>
        <taxon>Bacillati</taxon>
        <taxon>Actinomycetota</taxon>
        <taxon>Actinomycetes</taxon>
        <taxon>Pseudonocardiales</taxon>
        <taxon>Pseudonocardiaceae</taxon>
        <taxon>Pseudonocardia</taxon>
    </lineage>
</organism>
<gene>
    <name evidence="2" type="ORF">GCM10023175_52000</name>
</gene>
<keyword evidence="3" id="KW-1185">Reference proteome</keyword>
<proteinExistence type="predicted"/>
<protein>
    <recommendedName>
        <fullName evidence="4">HNH endonuclease</fullName>
    </recommendedName>
</protein>
<sequence length="131" mass="14454">MGNRVTARPCRIAGCPELAERVGRCPAHAAELDRHQRRTTPTKVTRTSAEQRRRARVVAQHRRVHGDWCPGFEVEAHQSSDLTADHVVSVADAGHGRGPLAVLCRSCNSRKNARSQHSTDDVDNDLDEVTS</sequence>
<evidence type="ECO:0000313" key="3">
    <source>
        <dbReference type="Proteomes" id="UP001501598"/>
    </source>
</evidence>
<accession>A0ABP8RYT5</accession>
<dbReference type="Gene3D" id="1.10.30.50">
    <property type="match status" value="1"/>
</dbReference>
<comment type="caution">
    <text evidence="2">The sequence shown here is derived from an EMBL/GenBank/DDBJ whole genome shotgun (WGS) entry which is preliminary data.</text>
</comment>
<reference evidence="3" key="1">
    <citation type="journal article" date="2019" name="Int. J. Syst. Evol. Microbiol.">
        <title>The Global Catalogue of Microorganisms (GCM) 10K type strain sequencing project: providing services to taxonomists for standard genome sequencing and annotation.</title>
        <authorList>
            <consortium name="The Broad Institute Genomics Platform"/>
            <consortium name="The Broad Institute Genome Sequencing Center for Infectious Disease"/>
            <person name="Wu L."/>
            <person name="Ma J."/>
        </authorList>
    </citation>
    <scope>NUCLEOTIDE SEQUENCE [LARGE SCALE GENOMIC DNA]</scope>
    <source>
        <strain evidence="3">JCM 17906</strain>
    </source>
</reference>
<feature type="region of interest" description="Disordered" evidence="1">
    <location>
        <begin position="110"/>
        <end position="131"/>
    </location>
</feature>
<dbReference type="RefSeq" id="WP_345423957.1">
    <property type="nucleotide sequence ID" value="NZ_BAABGT010000083.1"/>
</dbReference>
<dbReference type="Proteomes" id="UP001501598">
    <property type="component" value="Unassembled WGS sequence"/>
</dbReference>
<evidence type="ECO:0000313" key="2">
    <source>
        <dbReference type="EMBL" id="GAA4554345.1"/>
    </source>
</evidence>
<evidence type="ECO:0000256" key="1">
    <source>
        <dbReference type="SAM" id="MobiDB-lite"/>
    </source>
</evidence>
<name>A0ABP8RYT5_9PSEU</name>
<feature type="region of interest" description="Disordered" evidence="1">
    <location>
        <begin position="30"/>
        <end position="58"/>
    </location>
</feature>
<feature type="compositionally biased region" description="Acidic residues" evidence="1">
    <location>
        <begin position="121"/>
        <end position="131"/>
    </location>
</feature>
<evidence type="ECO:0008006" key="4">
    <source>
        <dbReference type="Google" id="ProtNLM"/>
    </source>
</evidence>
<dbReference type="EMBL" id="BAABGT010000083">
    <property type="protein sequence ID" value="GAA4554345.1"/>
    <property type="molecule type" value="Genomic_DNA"/>
</dbReference>